<proteinExistence type="predicted"/>
<keyword evidence="1" id="KW-0732">Signal</keyword>
<feature type="signal peptide" evidence="1">
    <location>
        <begin position="1"/>
        <end position="27"/>
    </location>
</feature>
<evidence type="ECO:0000313" key="2">
    <source>
        <dbReference type="EMBL" id="CAI9115897.1"/>
    </source>
</evidence>
<sequence length="91" mass="10306">MRIQKSRRVGLIQKLLLLAILCFLVNGEKNTTMVFGMSRKLTFMIPEMQQKVTEQTQETGEQNVKNLAVASAVFSSSKREVPDVSDPLHNR</sequence>
<dbReference type="Proteomes" id="UP001161247">
    <property type="component" value="Chromosome 8"/>
</dbReference>
<accession>A0AAV1E883</accession>
<feature type="chain" id="PRO_5043583945" evidence="1">
    <location>
        <begin position="28"/>
        <end position="91"/>
    </location>
</feature>
<organism evidence="2 3">
    <name type="scientific">Oldenlandia corymbosa var. corymbosa</name>
    <dbReference type="NCBI Taxonomy" id="529605"/>
    <lineage>
        <taxon>Eukaryota</taxon>
        <taxon>Viridiplantae</taxon>
        <taxon>Streptophyta</taxon>
        <taxon>Embryophyta</taxon>
        <taxon>Tracheophyta</taxon>
        <taxon>Spermatophyta</taxon>
        <taxon>Magnoliopsida</taxon>
        <taxon>eudicotyledons</taxon>
        <taxon>Gunneridae</taxon>
        <taxon>Pentapetalae</taxon>
        <taxon>asterids</taxon>
        <taxon>lamiids</taxon>
        <taxon>Gentianales</taxon>
        <taxon>Rubiaceae</taxon>
        <taxon>Rubioideae</taxon>
        <taxon>Spermacoceae</taxon>
        <taxon>Hedyotis-Oldenlandia complex</taxon>
        <taxon>Oldenlandia</taxon>
    </lineage>
</organism>
<dbReference type="AlphaFoldDB" id="A0AAV1E883"/>
<name>A0AAV1E883_OLDCO</name>
<keyword evidence="3" id="KW-1185">Reference proteome</keyword>
<evidence type="ECO:0000313" key="3">
    <source>
        <dbReference type="Proteomes" id="UP001161247"/>
    </source>
</evidence>
<evidence type="ECO:0000256" key="1">
    <source>
        <dbReference type="SAM" id="SignalP"/>
    </source>
</evidence>
<gene>
    <name evidence="2" type="ORF">OLC1_LOCUS22330</name>
</gene>
<reference evidence="2" key="1">
    <citation type="submission" date="2023-03" db="EMBL/GenBank/DDBJ databases">
        <authorList>
            <person name="Julca I."/>
        </authorList>
    </citation>
    <scope>NUCLEOTIDE SEQUENCE</scope>
</reference>
<protein>
    <submittedName>
        <fullName evidence="2">OLC1v1016910C1</fullName>
    </submittedName>
</protein>
<dbReference type="EMBL" id="OX459125">
    <property type="protein sequence ID" value="CAI9115897.1"/>
    <property type="molecule type" value="Genomic_DNA"/>
</dbReference>